<evidence type="ECO:0000256" key="9">
    <source>
        <dbReference type="ARBA" id="ARBA00023170"/>
    </source>
</evidence>
<dbReference type="SUPFAM" id="SSF52058">
    <property type="entry name" value="L domain-like"/>
    <property type="match status" value="1"/>
</dbReference>
<evidence type="ECO:0000256" key="5">
    <source>
        <dbReference type="ARBA" id="ARBA00022692"/>
    </source>
</evidence>
<keyword evidence="3" id="KW-1003">Cell membrane</keyword>
<feature type="region of interest" description="Disordered" evidence="11">
    <location>
        <begin position="274"/>
        <end position="298"/>
    </location>
</feature>
<evidence type="ECO:0000256" key="11">
    <source>
        <dbReference type="SAM" id="MobiDB-lite"/>
    </source>
</evidence>
<evidence type="ECO:0000256" key="7">
    <source>
        <dbReference type="ARBA" id="ARBA00022989"/>
    </source>
</evidence>
<protein>
    <submittedName>
        <fullName evidence="13">Receptor-like protein 33</fullName>
    </submittedName>
</protein>
<comment type="subcellular location">
    <subcellularLocation>
        <location evidence="1">Cell membrane</location>
        <topology evidence="1">Single-pass type I membrane protein</topology>
    </subcellularLocation>
</comment>
<evidence type="ECO:0000256" key="4">
    <source>
        <dbReference type="ARBA" id="ARBA00022614"/>
    </source>
</evidence>
<evidence type="ECO:0000256" key="2">
    <source>
        <dbReference type="ARBA" id="ARBA00009592"/>
    </source>
</evidence>
<keyword evidence="5" id="KW-0812">Transmembrane</keyword>
<dbReference type="GeneID" id="107423385"/>
<gene>
    <name evidence="13" type="primary">LOC107423385</name>
</gene>
<keyword evidence="7" id="KW-1133">Transmembrane helix</keyword>
<keyword evidence="8" id="KW-0472">Membrane</keyword>
<evidence type="ECO:0000256" key="8">
    <source>
        <dbReference type="ARBA" id="ARBA00023136"/>
    </source>
</evidence>
<organism evidence="12 13">
    <name type="scientific">Ziziphus jujuba</name>
    <name type="common">Chinese jujube</name>
    <name type="synonym">Ziziphus sativa</name>
    <dbReference type="NCBI Taxonomy" id="326968"/>
    <lineage>
        <taxon>Eukaryota</taxon>
        <taxon>Viridiplantae</taxon>
        <taxon>Streptophyta</taxon>
        <taxon>Embryophyta</taxon>
        <taxon>Tracheophyta</taxon>
        <taxon>Spermatophyta</taxon>
        <taxon>Magnoliopsida</taxon>
        <taxon>eudicotyledons</taxon>
        <taxon>Gunneridae</taxon>
        <taxon>Pentapetalae</taxon>
        <taxon>rosids</taxon>
        <taxon>fabids</taxon>
        <taxon>Rosales</taxon>
        <taxon>Rhamnaceae</taxon>
        <taxon>Paliureae</taxon>
        <taxon>Ziziphus</taxon>
    </lineage>
</organism>
<evidence type="ECO:0000256" key="6">
    <source>
        <dbReference type="ARBA" id="ARBA00022737"/>
    </source>
</evidence>
<keyword evidence="10" id="KW-0325">Glycoprotein</keyword>
<dbReference type="Gene3D" id="3.80.10.10">
    <property type="entry name" value="Ribonuclease Inhibitor"/>
    <property type="match status" value="1"/>
</dbReference>
<dbReference type="InterPro" id="IPR001611">
    <property type="entry name" value="Leu-rich_rpt"/>
</dbReference>
<dbReference type="Pfam" id="PF13855">
    <property type="entry name" value="LRR_8"/>
    <property type="match status" value="2"/>
</dbReference>
<comment type="similarity">
    <text evidence="2">Belongs to the RLP family.</text>
</comment>
<dbReference type="Proteomes" id="UP001652623">
    <property type="component" value="Chromosome 3"/>
</dbReference>
<dbReference type="PANTHER" id="PTHR27004:SF428">
    <property type="entry name" value="OS01G0160600 PROTEIN"/>
    <property type="match status" value="1"/>
</dbReference>
<keyword evidence="4" id="KW-0433">Leucine-rich repeat</keyword>
<feature type="compositionally biased region" description="Polar residues" evidence="11">
    <location>
        <begin position="274"/>
        <end position="285"/>
    </location>
</feature>
<proteinExistence type="inferred from homology"/>
<sequence>MNKLHGTIPQTFVNGKYLRQLILKGNQLGGILPRSLLRCGSLEVLDVGNNKINDTFPYWLESLPTLQVLILKSNRFHGYIDSPKAALPFQNLRIMDLSSNEFSGNLPSKYFGNLVAMMDAHTDQLEYMGEGYYYYEVSVSLVMKGFTMELVKIQTILTTIDLSNNRFEGEIPRLIGKLKSLKGLNISHNKLTGSIPSTLGNLSNLEWLDLSSNELVGEIPQQLTNMISLSVLNLSRNKLFGPIPNGKQFNTFENSSYSGNLGLCGFPLSEMCGNNNEPQQSPSSDFQKEGSWKETNGF</sequence>
<keyword evidence="12" id="KW-1185">Reference proteome</keyword>
<reference evidence="13" key="1">
    <citation type="submission" date="2025-08" db="UniProtKB">
        <authorList>
            <consortium name="RefSeq"/>
        </authorList>
    </citation>
    <scope>IDENTIFICATION</scope>
    <source>
        <tissue evidence="13">Seedling</tissue>
    </source>
</reference>
<keyword evidence="9" id="KW-0675">Receptor</keyword>
<dbReference type="RefSeq" id="XP_048332922.2">
    <property type="nucleotide sequence ID" value="XM_048476965.2"/>
</dbReference>
<evidence type="ECO:0000313" key="13">
    <source>
        <dbReference type="RefSeq" id="XP_048332922.2"/>
    </source>
</evidence>
<keyword evidence="6" id="KW-0677">Repeat</keyword>
<dbReference type="PANTHER" id="PTHR27004">
    <property type="entry name" value="RECEPTOR-LIKE PROTEIN 12 ISOFORM X1"/>
    <property type="match status" value="1"/>
</dbReference>
<evidence type="ECO:0000256" key="10">
    <source>
        <dbReference type="ARBA" id="ARBA00023180"/>
    </source>
</evidence>
<evidence type="ECO:0000256" key="1">
    <source>
        <dbReference type="ARBA" id="ARBA00004251"/>
    </source>
</evidence>
<accession>A0ABM3IPR5</accession>
<evidence type="ECO:0000313" key="12">
    <source>
        <dbReference type="Proteomes" id="UP001652623"/>
    </source>
</evidence>
<dbReference type="PRINTS" id="PR00019">
    <property type="entry name" value="LEURICHRPT"/>
</dbReference>
<dbReference type="InterPro" id="IPR032675">
    <property type="entry name" value="LRR_dom_sf"/>
</dbReference>
<name>A0ABM3IPR5_ZIZJJ</name>
<dbReference type="Pfam" id="PF00560">
    <property type="entry name" value="LRR_1"/>
    <property type="match status" value="2"/>
</dbReference>
<evidence type="ECO:0000256" key="3">
    <source>
        <dbReference type="ARBA" id="ARBA00022475"/>
    </source>
</evidence>